<evidence type="ECO:0000256" key="2">
    <source>
        <dbReference type="RuleBase" id="RU362039"/>
    </source>
</evidence>
<feature type="domain" description="Calcineurin-like phosphoesterase" evidence="3">
    <location>
        <begin position="1"/>
        <end position="142"/>
    </location>
</feature>
<dbReference type="AlphaFoldDB" id="A0A853F3W6"/>
<proteinExistence type="inferred from homology"/>
<dbReference type="Pfam" id="PF12850">
    <property type="entry name" value="Metallophos_2"/>
    <property type="match status" value="1"/>
</dbReference>
<evidence type="ECO:0000313" key="5">
    <source>
        <dbReference type="Proteomes" id="UP000568751"/>
    </source>
</evidence>
<dbReference type="GO" id="GO:0016787">
    <property type="term" value="F:hydrolase activity"/>
    <property type="evidence" value="ECO:0007669"/>
    <property type="project" value="UniProtKB-UniRule"/>
</dbReference>
<sequence length="157" mass="17246">MKIGILSDSHGWIHPEIISLMNTCDKIIHAGDIMEEDTLKALTAPLIAVRGNNDEHLAFADIETLDLPGGKLVVEHGHKHGWHTPSHDSLREAHAEAKVIVYGHTHKQLIDTEISPWIVNPGASGAIRNKGGSKCLILTIDDEQNWKIITSNFTNDA</sequence>
<dbReference type="Gene3D" id="3.60.21.10">
    <property type="match status" value="1"/>
</dbReference>
<dbReference type="InterPro" id="IPR000979">
    <property type="entry name" value="Phosphodiesterase_MJ0936/Vps29"/>
</dbReference>
<organism evidence="4 5">
    <name type="scientific">Candidatus Thiodubiliella endoseptemdiera</name>
    <dbReference type="NCBI Taxonomy" id="2738886"/>
    <lineage>
        <taxon>Bacteria</taxon>
        <taxon>Pseudomonadati</taxon>
        <taxon>Pseudomonadota</taxon>
        <taxon>Gammaproteobacteria</taxon>
        <taxon>Candidatus Pseudothioglobaceae</taxon>
        <taxon>Candidatus Thiodubiliella</taxon>
    </lineage>
</organism>
<comment type="caution">
    <text evidence="4">The sequence shown here is derived from an EMBL/GenBank/DDBJ whole genome shotgun (WGS) entry which is preliminary data.</text>
</comment>
<comment type="similarity">
    <text evidence="1 2">Belongs to the metallophosphoesterase superfamily. YfcE family.</text>
</comment>
<dbReference type="PANTHER" id="PTHR11124">
    <property type="entry name" value="VACUOLAR SORTING PROTEIN VPS29"/>
    <property type="match status" value="1"/>
</dbReference>
<dbReference type="InterPro" id="IPR024654">
    <property type="entry name" value="Calcineurin-like_PHP_lpxH"/>
</dbReference>
<reference evidence="4 5" key="1">
    <citation type="submission" date="2020-05" db="EMBL/GenBank/DDBJ databases">
        <title>Horizontal transmission and recombination maintain forever young bacterial symbiont genomes.</title>
        <authorList>
            <person name="Russell S.L."/>
            <person name="Pepper-Tunick E."/>
            <person name="Svedberg J."/>
            <person name="Byrne A."/>
            <person name="Ruelas Castillo J."/>
            <person name="Vollmers C."/>
            <person name="Beinart R.A."/>
            <person name="Corbett-Detig R."/>
        </authorList>
    </citation>
    <scope>NUCLEOTIDE SEQUENCE [LARGE SCALE GENOMIC DNA]</scope>
    <source>
        <strain evidence="4">455</strain>
    </source>
</reference>
<dbReference type="NCBIfam" id="TIGR00040">
    <property type="entry name" value="yfcE"/>
    <property type="match status" value="1"/>
</dbReference>
<dbReference type="InterPro" id="IPR029052">
    <property type="entry name" value="Metallo-depent_PP-like"/>
</dbReference>
<protein>
    <recommendedName>
        <fullName evidence="2">Phosphoesterase</fullName>
        <ecNumber evidence="2">3.1.4.-</ecNumber>
    </recommendedName>
</protein>
<accession>A0A853F3W6</accession>
<dbReference type="SUPFAM" id="SSF56300">
    <property type="entry name" value="Metallo-dependent phosphatases"/>
    <property type="match status" value="1"/>
</dbReference>
<dbReference type="Proteomes" id="UP000568751">
    <property type="component" value="Unassembled WGS sequence"/>
</dbReference>
<keyword evidence="2" id="KW-0479">Metal-binding</keyword>
<dbReference type="GO" id="GO:0046872">
    <property type="term" value="F:metal ion binding"/>
    <property type="evidence" value="ECO:0007669"/>
    <property type="project" value="UniProtKB-KW"/>
</dbReference>
<dbReference type="EC" id="3.1.4.-" evidence="2"/>
<evidence type="ECO:0000256" key="1">
    <source>
        <dbReference type="ARBA" id="ARBA00008950"/>
    </source>
</evidence>
<comment type="cofactor">
    <cofactor evidence="2">
        <name>a divalent metal cation</name>
        <dbReference type="ChEBI" id="CHEBI:60240"/>
    </cofactor>
</comment>
<name>A0A853F3W6_9GAMM</name>
<dbReference type="EMBL" id="JACCHT010000001">
    <property type="protein sequence ID" value="NYT27691.1"/>
    <property type="molecule type" value="Genomic_DNA"/>
</dbReference>
<evidence type="ECO:0000313" key="4">
    <source>
        <dbReference type="EMBL" id="NYT27691.1"/>
    </source>
</evidence>
<evidence type="ECO:0000259" key="3">
    <source>
        <dbReference type="Pfam" id="PF12850"/>
    </source>
</evidence>
<gene>
    <name evidence="4" type="ORF">H0A76_07205</name>
</gene>